<feature type="region of interest" description="Disordered" evidence="1">
    <location>
        <begin position="1"/>
        <end position="22"/>
    </location>
</feature>
<accession>A0A9P6CXG7</accession>
<evidence type="ECO:0000313" key="3">
    <source>
        <dbReference type="Proteomes" id="UP000807469"/>
    </source>
</evidence>
<dbReference type="AlphaFoldDB" id="A0A9P6CXG7"/>
<protein>
    <submittedName>
        <fullName evidence="2">Uncharacterized protein</fullName>
    </submittedName>
</protein>
<evidence type="ECO:0000256" key="1">
    <source>
        <dbReference type="SAM" id="MobiDB-lite"/>
    </source>
</evidence>
<name>A0A9P6CXG7_9AGAR</name>
<comment type="caution">
    <text evidence="2">The sequence shown here is derived from an EMBL/GenBank/DDBJ whole genome shotgun (WGS) entry which is preliminary data.</text>
</comment>
<sequence>MYQKGRNPGQASQHLTESAGPESDSSLLSVVFLAFHVINKEQRDENMDHYAVIRFSRSYEDVMKSIKRRLGDKWSTHDTLEVYAPMLYQGKWIWAKSGAEDWDLVVEQVVRAGQGLGIRHNKGRNYG</sequence>
<gene>
    <name evidence="2" type="ORF">BDN70DRAFT_882651</name>
</gene>
<evidence type="ECO:0000313" key="2">
    <source>
        <dbReference type="EMBL" id="KAF9476274.1"/>
    </source>
</evidence>
<proteinExistence type="predicted"/>
<dbReference type="Proteomes" id="UP000807469">
    <property type="component" value="Unassembled WGS sequence"/>
</dbReference>
<organism evidence="2 3">
    <name type="scientific">Pholiota conissans</name>
    <dbReference type="NCBI Taxonomy" id="109636"/>
    <lineage>
        <taxon>Eukaryota</taxon>
        <taxon>Fungi</taxon>
        <taxon>Dikarya</taxon>
        <taxon>Basidiomycota</taxon>
        <taxon>Agaricomycotina</taxon>
        <taxon>Agaricomycetes</taxon>
        <taxon>Agaricomycetidae</taxon>
        <taxon>Agaricales</taxon>
        <taxon>Agaricineae</taxon>
        <taxon>Strophariaceae</taxon>
        <taxon>Pholiota</taxon>
    </lineage>
</organism>
<reference evidence="2" key="1">
    <citation type="submission" date="2020-11" db="EMBL/GenBank/DDBJ databases">
        <authorList>
            <consortium name="DOE Joint Genome Institute"/>
            <person name="Ahrendt S."/>
            <person name="Riley R."/>
            <person name="Andreopoulos W."/>
            <person name="Labutti K."/>
            <person name="Pangilinan J."/>
            <person name="Ruiz-Duenas F.J."/>
            <person name="Barrasa J.M."/>
            <person name="Sanchez-Garcia M."/>
            <person name="Camarero S."/>
            <person name="Miyauchi S."/>
            <person name="Serrano A."/>
            <person name="Linde D."/>
            <person name="Babiker R."/>
            <person name="Drula E."/>
            <person name="Ayuso-Fernandez I."/>
            <person name="Pacheco R."/>
            <person name="Padilla G."/>
            <person name="Ferreira P."/>
            <person name="Barriuso J."/>
            <person name="Kellner H."/>
            <person name="Castanera R."/>
            <person name="Alfaro M."/>
            <person name="Ramirez L."/>
            <person name="Pisabarro A.G."/>
            <person name="Kuo A."/>
            <person name="Tritt A."/>
            <person name="Lipzen A."/>
            <person name="He G."/>
            <person name="Yan M."/>
            <person name="Ng V."/>
            <person name="Cullen D."/>
            <person name="Martin F."/>
            <person name="Rosso M.-N."/>
            <person name="Henrissat B."/>
            <person name="Hibbett D."/>
            <person name="Martinez A.T."/>
            <person name="Grigoriev I.V."/>
        </authorList>
    </citation>
    <scope>NUCLEOTIDE SEQUENCE</scope>
    <source>
        <strain evidence="2">CIRM-BRFM 674</strain>
    </source>
</reference>
<dbReference type="EMBL" id="MU155300">
    <property type="protein sequence ID" value="KAF9476274.1"/>
    <property type="molecule type" value="Genomic_DNA"/>
</dbReference>
<keyword evidence="3" id="KW-1185">Reference proteome</keyword>